<dbReference type="InterPro" id="IPR019793">
    <property type="entry name" value="Peroxidases_heam-ligand_BS"/>
</dbReference>
<keyword evidence="8 14" id="KW-1015">Disulfide bond</keyword>
<dbReference type="GO" id="GO:0046274">
    <property type="term" value="P:lignin catabolic process"/>
    <property type="evidence" value="ECO:0007669"/>
    <property type="project" value="UniProtKB-KW"/>
</dbReference>
<evidence type="ECO:0000256" key="15">
    <source>
        <dbReference type="RuleBase" id="RU363051"/>
    </source>
</evidence>
<dbReference type="GO" id="GO:0046872">
    <property type="term" value="F:metal ion binding"/>
    <property type="evidence" value="ECO:0007669"/>
    <property type="project" value="UniProtKB-UniRule"/>
</dbReference>
<keyword evidence="18" id="KW-1185">Reference proteome</keyword>
<dbReference type="AlphaFoldDB" id="A0A9P3GHT1"/>
<dbReference type="PANTHER" id="PTHR31356:SF66">
    <property type="entry name" value="CATALASE-PEROXIDASE"/>
    <property type="match status" value="1"/>
</dbReference>
<feature type="binding site" evidence="12">
    <location>
        <position position="206"/>
    </location>
    <ligand>
        <name>Ca(2+)</name>
        <dbReference type="ChEBI" id="CHEBI:29108"/>
        <label>2</label>
    </ligand>
</feature>
<feature type="binding site" evidence="12">
    <location>
        <position position="77"/>
    </location>
    <ligand>
        <name>Ca(2+)</name>
        <dbReference type="ChEBI" id="CHEBI:29108"/>
        <label>1</label>
    </ligand>
</feature>
<keyword evidence="12 15" id="KW-0106">Calcium</keyword>
<feature type="binding site" evidence="12">
    <location>
        <position position="99"/>
    </location>
    <ligand>
        <name>Ca(2+)</name>
        <dbReference type="ChEBI" id="CHEBI:29108"/>
        <label>1</label>
    </ligand>
</feature>
<dbReference type="PRINTS" id="PR00458">
    <property type="entry name" value="PEROXIDASE"/>
</dbReference>
<comment type="cofactor">
    <cofactor evidence="12 15">
        <name>Ca(2+)</name>
        <dbReference type="ChEBI" id="CHEBI:29108"/>
    </cofactor>
    <text evidence="12 15">Binds 2 calcium ions per subunit.</text>
</comment>
<evidence type="ECO:0000256" key="9">
    <source>
        <dbReference type="ARBA" id="ARBA00023180"/>
    </source>
</evidence>
<evidence type="ECO:0000256" key="8">
    <source>
        <dbReference type="ARBA" id="ARBA00023157"/>
    </source>
</evidence>
<dbReference type="PANTHER" id="PTHR31356">
    <property type="entry name" value="THYLAKOID LUMENAL 29 KDA PROTEIN, CHLOROPLASTIC-RELATED"/>
    <property type="match status" value="1"/>
</dbReference>
<feature type="disulfide bond" evidence="14">
    <location>
        <begin position="43"/>
        <end position="314"/>
    </location>
</feature>
<keyword evidence="4 12" id="KW-0479">Metal-binding</keyword>
<feature type="active site" description="Proton acceptor" evidence="11">
    <location>
        <position position="76"/>
    </location>
</feature>
<evidence type="ECO:0000256" key="12">
    <source>
        <dbReference type="PIRSR" id="PIRSR601621-2"/>
    </source>
</evidence>
<dbReference type="GO" id="GO:0004601">
    <property type="term" value="F:peroxidase activity"/>
    <property type="evidence" value="ECO:0007669"/>
    <property type="project" value="UniProtKB-KW"/>
</dbReference>
<dbReference type="PROSITE" id="PS00436">
    <property type="entry name" value="PEROXIDASE_2"/>
    <property type="match status" value="1"/>
</dbReference>
<dbReference type="CDD" id="cd00692">
    <property type="entry name" value="ligninase"/>
    <property type="match status" value="1"/>
</dbReference>
<feature type="binding site" evidence="12">
    <location>
        <position position="230"/>
    </location>
    <ligand>
        <name>Ca(2+)</name>
        <dbReference type="ChEBI" id="CHEBI:29108"/>
        <label>2</label>
    </ligand>
</feature>
<evidence type="ECO:0000256" key="2">
    <source>
        <dbReference type="ARBA" id="ARBA00022559"/>
    </source>
</evidence>
<dbReference type="PROSITE" id="PS00435">
    <property type="entry name" value="PEROXIDASE_1"/>
    <property type="match status" value="1"/>
</dbReference>
<feature type="disulfide bond" evidence="14">
    <location>
        <begin position="29"/>
        <end position="44"/>
    </location>
</feature>
<evidence type="ECO:0000256" key="13">
    <source>
        <dbReference type="PIRSR" id="PIRSR601621-3"/>
    </source>
</evidence>
<feature type="disulfide bond" evidence="14">
    <location>
        <begin position="63"/>
        <end position="149"/>
    </location>
</feature>
<dbReference type="EMBL" id="BPQB01000047">
    <property type="protein sequence ID" value="GJE95282.1"/>
    <property type="molecule type" value="Genomic_DNA"/>
</dbReference>
<evidence type="ECO:0000256" key="10">
    <source>
        <dbReference type="ARBA" id="ARBA00023185"/>
    </source>
</evidence>
<evidence type="ECO:0000259" key="16">
    <source>
        <dbReference type="PROSITE" id="PS50873"/>
    </source>
</evidence>
<feature type="chain" id="PRO_5040541847" description="Peroxidase" evidence="15">
    <location>
        <begin position="20"/>
        <end position="372"/>
    </location>
</feature>
<keyword evidence="5 15" id="KW-0732">Signal</keyword>
<evidence type="ECO:0000313" key="17">
    <source>
        <dbReference type="EMBL" id="GJE95282.1"/>
    </source>
</evidence>
<dbReference type="InterPro" id="IPR002016">
    <property type="entry name" value="Haem_peroxidase"/>
</dbReference>
<keyword evidence="10" id="KW-0439">Lignin degradation</keyword>
<dbReference type="GO" id="GO:0034599">
    <property type="term" value="P:cellular response to oxidative stress"/>
    <property type="evidence" value="ECO:0007669"/>
    <property type="project" value="InterPro"/>
</dbReference>
<accession>A0A9P3GHT1</accession>
<protein>
    <recommendedName>
        <fullName evidence="15">Peroxidase</fullName>
        <ecNumber evidence="15">1.11.1.-</ecNumber>
    </recommendedName>
</protein>
<keyword evidence="2 15" id="KW-0575">Peroxidase</keyword>
<dbReference type="Proteomes" id="UP000703269">
    <property type="component" value="Unassembled WGS sequence"/>
</dbReference>
<dbReference type="PROSITE" id="PS50873">
    <property type="entry name" value="PEROXIDASE_4"/>
    <property type="match status" value="1"/>
</dbReference>
<comment type="similarity">
    <text evidence="1 15">Belongs to the peroxidase family. Ligninase subfamily.</text>
</comment>
<dbReference type="Pfam" id="PF11895">
    <property type="entry name" value="Peroxidase_ext"/>
    <property type="match status" value="1"/>
</dbReference>
<feature type="binding site" evidence="12">
    <location>
        <position position="223"/>
    </location>
    <ligand>
        <name>Ca(2+)</name>
        <dbReference type="ChEBI" id="CHEBI:29108"/>
        <label>2</label>
    </ligand>
</feature>
<keyword evidence="3 12" id="KW-0349">Heme</keyword>
<keyword evidence="7 12" id="KW-0408">Iron</keyword>
<dbReference type="SUPFAM" id="SSF48113">
    <property type="entry name" value="Heme-dependent peroxidases"/>
    <property type="match status" value="1"/>
</dbReference>
<dbReference type="GO" id="GO:0042744">
    <property type="term" value="P:hydrogen peroxide catabolic process"/>
    <property type="evidence" value="ECO:0007669"/>
    <property type="project" value="TreeGrafter"/>
</dbReference>
<evidence type="ECO:0000256" key="6">
    <source>
        <dbReference type="ARBA" id="ARBA00023002"/>
    </source>
</evidence>
<dbReference type="Pfam" id="PF00141">
    <property type="entry name" value="peroxidase"/>
    <property type="match status" value="1"/>
</dbReference>
<feature type="domain" description="Plant heme peroxidase family profile" evidence="16">
    <location>
        <begin position="71"/>
        <end position="318"/>
    </location>
</feature>
<evidence type="ECO:0000256" key="5">
    <source>
        <dbReference type="ARBA" id="ARBA00022729"/>
    </source>
</evidence>
<dbReference type="InterPro" id="IPR001621">
    <property type="entry name" value="Ligninase"/>
</dbReference>
<dbReference type="GO" id="GO:0020037">
    <property type="term" value="F:heme binding"/>
    <property type="evidence" value="ECO:0007669"/>
    <property type="project" value="UniProtKB-UniRule"/>
</dbReference>
<gene>
    <name evidence="17" type="ORF">PsYK624_114650</name>
</gene>
<evidence type="ECO:0000256" key="7">
    <source>
        <dbReference type="ARBA" id="ARBA00023004"/>
    </source>
</evidence>
<dbReference type="PRINTS" id="PR00462">
    <property type="entry name" value="LIGNINASE"/>
</dbReference>
<dbReference type="OrthoDB" id="2113341at2759"/>
<sequence length="372" mass="38886">MILLPPLAFALALAVSARGATLPEKRAMCLNGLQLHEVAHASCCKWFDVLNDIQTNLFHGGKCGADAHESIRLVFHDAIARSSLLESLGVFGGGGADGSVLTFAANETMYPANLGTADIVHAQIPFATNHGVSTGDFVAFAGAVALANCPGAPQPAFLAGRPPPTQAAPDNLVPEPFHTVDQMLERIADAGNFTAADLTAMLAAHTVAAADDVEDDNPGLPFDSSPGVFDAQLFVEVQLHGVQFPGPGNRVGEVMAPMPGELRLQSDSLVARDPRTACDWQSFVGNQAKLRADFADVFRRLTLLGQDASTLVDCSDVIPRAKASPNTGKPFSYFPAGKGMADVEQACAATPFPSLVTLPGPEQSVPPVPLNS</sequence>
<dbReference type="EC" id="1.11.1.-" evidence="15"/>
<feature type="disulfide bond" evidence="14">
    <location>
        <begin position="278"/>
        <end position="347"/>
    </location>
</feature>
<feature type="binding site" evidence="12">
    <location>
        <position position="97"/>
    </location>
    <ligand>
        <name>Ca(2+)</name>
        <dbReference type="ChEBI" id="CHEBI:29108"/>
        <label>1</label>
    </ligand>
</feature>
<organism evidence="17 18">
    <name type="scientific">Phanerochaete sordida</name>
    <dbReference type="NCBI Taxonomy" id="48140"/>
    <lineage>
        <taxon>Eukaryota</taxon>
        <taxon>Fungi</taxon>
        <taxon>Dikarya</taxon>
        <taxon>Basidiomycota</taxon>
        <taxon>Agaricomycotina</taxon>
        <taxon>Agaricomycetes</taxon>
        <taxon>Polyporales</taxon>
        <taxon>Phanerochaetaceae</taxon>
        <taxon>Phanerochaete</taxon>
    </lineage>
</organism>
<comment type="cofactor">
    <cofactor evidence="12">
        <name>heme b</name>
        <dbReference type="ChEBI" id="CHEBI:60344"/>
    </cofactor>
    <text evidence="12">Binds 1 heme b (iron(II)-protoporphyrin IX) group per subunit.</text>
</comment>
<dbReference type="Gene3D" id="1.10.420.10">
    <property type="entry name" value="Peroxidase, domain 2"/>
    <property type="match status" value="1"/>
</dbReference>
<feature type="site" description="Transition state stabilizer" evidence="13">
    <location>
        <position position="72"/>
    </location>
</feature>
<evidence type="ECO:0000256" key="1">
    <source>
        <dbReference type="ARBA" id="ARBA00006089"/>
    </source>
</evidence>
<dbReference type="InterPro" id="IPR010255">
    <property type="entry name" value="Haem_peroxidase_sf"/>
</dbReference>
<feature type="binding site" description="axial binding residue" evidence="12">
    <location>
        <position position="205"/>
    </location>
    <ligand>
        <name>heme b</name>
        <dbReference type="ChEBI" id="CHEBI:60344"/>
    </ligand>
    <ligandPart>
        <name>Fe</name>
        <dbReference type="ChEBI" id="CHEBI:18248"/>
    </ligandPart>
</feature>
<keyword evidence="6 15" id="KW-0560">Oxidoreductase</keyword>
<evidence type="ECO:0000256" key="11">
    <source>
        <dbReference type="PIRSR" id="PIRSR601621-1"/>
    </source>
</evidence>
<dbReference type="Gene3D" id="1.10.520.10">
    <property type="match status" value="1"/>
</dbReference>
<evidence type="ECO:0000256" key="3">
    <source>
        <dbReference type="ARBA" id="ARBA00022617"/>
    </source>
</evidence>
<feature type="signal peptide" evidence="15">
    <location>
        <begin position="1"/>
        <end position="19"/>
    </location>
</feature>
<name>A0A9P3GHT1_9APHY</name>
<evidence type="ECO:0000256" key="4">
    <source>
        <dbReference type="ARBA" id="ARBA00022723"/>
    </source>
</evidence>
<reference evidence="17 18" key="1">
    <citation type="submission" date="2021-08" db="EMBL/GenBank/DDBJ databases">
        <title>Draft Genome Sequence of Phanerochaete sordida strain YK-624.</title>
        <authorList>
            <person name="Mori T."/>
            <person name="Dohra H."/>
            <person name="Suzuki T."/>
            <person name="Kawagishi H."/>
            <person name="Hirai H."/>
        </authorList>
    </citation>
    <scope>NUCLEOTIDE SEQUENCE [LARGE SCALE GENOMIC DNA]</scope>
    <source>
        <strain evidence="17 18">YK-624</strain>
    </source>
</reference>
<feature type="binding site" evidence="12">
    <location>
        <position position="95"/>
    </location>
    <ligand>
        <name>Ca(2+)</name>
        <dbReference type="ChEBI" id="CHEBI:29108"/>
        <label>1</label>
    </ligand>
</feature>
<dbReference type="InterPro" id="IPR024589">
    <property type="entry name" value="Ligninase_C"/>
</dbReference>
<proteinExistence type="inferred from homology"/>
<dbReference type="InterPro" id="IPR019794">
    <property type="entry name" value="Peroxidases_AS"/>
</dbReference>
<dbReference type="InterPro" id="IPR044831">
    <property type="entry name" value="Ccp1-like"/>
</dbReference>
<dbReference type="GO" id="GO:0000302">
    <property type="term" value="P:response to reactive oxygen species"/>
    <property type="evidence" value="ECO:0007669"/>
    <property type="project" value="TreeGrafter"/>
</dbReference>
<comment type="caution">
    <text evidence="17">The sequence shown here is derived from an EMBL/GenBank/DDBJ whole genome shotgun (WGS) entry which is preliminary data.</text>
</comment>
<evidence type="ECO:0000313" key="18">
    <source>
        <dbReference type="Proteomes" id="UP000703269"/>
    </source>
</evidence>
<evidence type="ECO:0000256" key="14">
    <source>
        <dbReference type="PIRSR" id="PIRSR601621-4"/>
    </source>
</evidence>
<keyword evidence="9" id="KW-0325">Glycoprotein</keyword>